<dbReference type="GO" id="GO:0008855">
    <property type="term" value="F:exodeoxyribonuclease VII activity"/>
    <property type="evidence" value="ECO:0007669"/>
    <property type="project" value="UniProtKB-UniRule"/>
</dbReference>
<proteinExistence type="inferred from homology"/>
<keyword evidence="3 5" id="KW-0378">Hydrolase</keyword>
<dbReference type="RefSeq" id="WP_153381475.1">
    <property type="nucleotide sequence ID" value="NZ_VDFM01000001.1"/>
</dbReference>
<dbReference type="NCBIfam" id="TIGR00237">
    <property type="entry name" value="xseA"/>
    <property type="match status" value="1"/>
</dbReference>
<dbReference type="GO" id="GO:0003676">
    <property type="term" value="F:nucleic acid binding"/>
    <property type="evidence" value="ECO:0007669"/>
    <property type="project" value="InterPro"/>
</dbReference>
<evidence type="ECO:0000259" key="9">
    <source>
        <dbReference type="Pfam" id="PF13742"/>
    </source>
</evidence>
<feature type="domain" description="Exonuclease VII large subunit C-terminal" evidence="8">
    <location>
        <begin position="129"/>
        <end position="438"/>
    </location>
</feature>
<evidence type="ECO:0000313" key="10">
    <source>
        <dbReference type="EMBL" id="MQS51459.1"/>
    </source>
</evidence>
<comment type="caution">
    <text evidence="10">The sequence shown here is derived from an EMBL/GenBank/DDBJ whole genome shotgun (WGS) entry which is preliminary data.</text>
</comment>
<comment type="catalytic activity">
    <reaction evidence="5 6">
        <text>Exonucleolytic cleavage in either 5'- to 3'- or 3'- to 5'-direction to yield nucleoside 5'-phosphates.</text>
        <dbReference type="EC" id="3.1.11.6"/>
    </reaction>
</comment>
<dbReference type="Pfam" id="PF02601">
    <property type="entry name" value="Exonuc_VII_L"/>
    <property type="match status" value="1"/>
</dbReference>
<keyword evidence="1 5" id="KW-0963">Cytoplasm</keyword>
<comment type="subunit">
    <text evidence="5">Heterooligomer composed of large and small subunits.</text>
</comment>
<dbReference type="EMBL" id="VDFM01000001">
    <property type="protein sequence ID" value="MQS51459.1"/>
    <property type="molecule type" value="Genomic_DNA"/>
</dbReference>
<dbReference type="GO" id="GO:0005737">
    <property type="term" value="C:cytoplasm"/>
    <property type="evidence" value="ECO:0007669"/>
    <property type="project" value="UniProtKB-SubCell"/>
</dbReference>
<accession>A0A5P0ZEP3</accession>
<comment type="similarity">
    <text evidence="5 6">Belongs to the XseA family.</text>
</comment>
<evidence type="ECO:0000256" key="1">
    <source>
        <dbReference type="ARBA" id="ARBA00022490"/>
    </source>
</evidence>
<keyword evidence="2 5" id="KW-0540">Nuclease</keyword>
<dbReference type="OrthoDB" id="9802795at2"/>
<dbReference type="Pfam" id="PF13742">
    <property type="entry name" value="tRNA_anti_2"/>
    <property type="match status" value="1"/>
</dbReference>
<gene>
    <name evidence="5" type="primary">xseA</name>
    <name evidence="10" type="ORF">FHL02_00335</name>
</gene>
<sequence length="450" mass="50274">MPDSDKYLTVTALTQYIKRKFDVDPYLGHVYLMGEISNFRLRPNAHQYFSLKDDKAKISAIMFKSAFSKVKFQPEEGMKVLVRGRVSLYESTGAYQIYVDSMEPDGLGSLYLAFEQLKQRLQKLGVFSQPKMPITKFPKKIAVVTSESGAVIHDIMTTVKRRYPIVQLVLFPAQVQGDAAAPAIVERLNQINAIGDFDTIIIGRGGGSIEDLWPFNEEIVAEAIVNSKIPVISSVGHETDTTIADLVADLRAPTPTAAAELATPVLRDVLTDIQKMEIRLETAQNKILDTYRDKIKSLAETGVLQHPERIYEVYLQKVDNLTTKLIQDTNNYVGRGKERLWNNENRLVQVSPQSQIKNYQARVANDFQRMARSTSALLSRQRSAFGKQVGSLDSLSPLKTLSRGYAVASDDDGKVLKDVSDYKVGKNVNLRVHNGSVKLVTKDISEEKDG</sequence>
<evidence type="ECO:0000256" key="2">
    <source>
        <dbReference type="ARBA" id="ARBA00022722"/>
    </source>
</evidence>
<comment type="function">
    <text evidence="5">Bidirectionally degrades single-stranded DNA into large acid-insoluble oligonucleotides, which are then degraded further into small acid-soluble oligonucleotides.</text>
</comment>
<feature type="domain" description="OB-fold nucleic acid binding" evidence="9">
    <location>
        <begin position="8"/>
        <end position="103"/>
    </location>
</feature>
<evidence type="ECO:0000256" key="6">
    <source>
        <dbReference type="RuleBase" id="RU004355"/>
    </source>
</evidence>
<evidence type="ECO:0000256" key="3">
    <source>
        <dbReference type="ARBA" id="ARBA00022801"/>
    </source>
</evidence>
<feature type="coiled-coil region" evidence="7">
    <location>
        <begin position="266"/>
        <end position="293"/>
    </location>
</feature>
<dbReference type="InterPro" id="IPR020579">
    <property type="entry name" value="Exonuc_VII_lsu_C"/>
</dbReference>
<dbReference type="CDD" id="cd04489">
    <property type="entry name" value="ExoVII_LU_OBF"/>
    <property type="match status" value="1"/>
</dbReference>
<evidence type="ECO:0000256" key="5">
    <source>
        <dbReference type="HAMAP-Rule" id="MF_00378"/>
    </source>
</evidence>
<dbReference type="GO" id="GO:0009318">
    <property type="term" value="C:exodeoxyribonuclease VII complex"/>
    <property type="evidence" value="ECO:0007669"/>
    <property type="project" value="UniProtKB-UniRule"/>
</dbReference>
<dbReference type="PANTHER" id="PTHR30008">
    <property type="entry name" value="EXODEOXYRIBONUCLEASE 7 LARGE SUBUNIT"/>
    <property type="match status" value="1"/>
</dbReference>
<dbReference type="Proteomes" id="UP000380386">
    <property type="component" value="Unassembled WGS sequence"/>
</dbReference>
<dbReference type="EC" id="3.1.11.6" evidence="5"/>
<dbReference type="InterPro" id="IPR003753">
    <property type="entry name" value="Exonuc_VII_L"/>
</dbReference>
<dbReference type="AlphaFoldDB" id="A0A5P0ZEP3"/>
<organism evidence="10 11">
    <name type="scientific">Companilactobacillus mishanensis</name>
    <dbReference type="NCBI Taxonomy" id="2486008"/>
    <lineage>
        <taxon>Bacteria</taxon>
        <taxon>Bacillati</taxon>
        <taxon>Bacillota</taxon>
        <taxon>Bacilli</taxon>
        <taxon>Lactobacillales</taxon>
        <taxon>Lactobacillaceae</taxon>
        <taxon>Companilactobacillus</taxon>
    </lineage>
</organism>
<reference evidence="10 11" key="1">
    <citation type="journal article" date="2019" name="Syst. Appl. Microbiol.">
        <title>Polyphasic characterization of two novel Lactobacillus spp. isolated from blown salami packages: Description of Lactobacillus halodurans sp. nov. and Lactobacillus salsicarnum sp. nov.</title>
        <authorList>
            <person name="Schuster J.A."/>
            <person name="Klingl A."/>
            <person name="Vogel R.F."/>
            <person name="Ehrmann M.A."/>
        </authorList>
    </citation>
    <scope>NUCLEOTIDE SEQUENCE [LARGE SCALE GENOMIC DNA]</scope>
    <source>
        <strain evidence="10 11">TMW 1.2118</strain>
    </source>
</reference>
<dbReference type="InterPro" id="IPR025824">
    <property type="entry name" value="OB-fold_nuc-bd_dom"/>
</dbReference>
<dbReference type="PANTHER" id="PTHR30008:SF0">
    <property type="entry name" value="EXODEOXYRIBONUCLEASE 7 LARGE SUBUNIT"/>
    <property type="match status" value="1"/>
</dbReference>
<evidence type="ECO:0000256" key="7">
    <source>
        <dbReference type="SAM" id="Coils"/>
    </source>
</evidence>
<dbReference type="GO" id="GO:0006308">
    <property type="term" value="P:DNA catabolic process"/>
    <property type="evidence" value="ECO:0007669"/>
    <property type="project" value="UniProtKB-UniRule"/>
</dbReference>
<comment type="subcellular location">
    <subcellularLocation>
        <location evidence="5 6">Cytoplasm</location>
    </subcellularLocation>
</comment>
<evidence type="ECO:0000259" key="8">
    <source>
        <dbReference type="Pfam" id="PF02601"/>
    </source>
</evidence>
<keyword evidence="4 5" id="KW-0269">Exonuclease</keyword>
<keyword evidence="7" id="KW-0175">Coiled coil</keyword>
<dbReference type="HAMAP" id="MF_00378">
    <property type="entry name" value="Exonuc_7_L"/>
    <property type="match status" value="1"/>
</dbReference>
<protein>
    <recommendedName>
        <fullName evidence="5">Exodeoxyribonuclease 7 large subunit</fullName>
        <ecNumber evidence="5">3.1.11.6</ecNumber>
    </recommendedName>
    <alternativeName>
        <fullName evidence="5">Exodeoxyribonuclease VII large subunit</fullName>
        <shortName evidence="5">Exonuclease VII large subunit</shortName>
    </alternativeName>
</protein>
<evidence type="ECO:0000313" key="11">
    <source>
        <dbReference type="Proteomes" id="UP000380386"/>
    </source>
</evidence>
<name>A0A5P0ZEP3_9LACO</name>
<evidence type="ECO:0000256" key="4">
    <source>
        <dbReference type="ARBA" id="ARBA00022839"/>
    </source>
</evidence>